<evidence type="ECO:0000313" key="2">
    <source>
        <dbReference type="Proteomes" id="UP000287651"/>
    </source>
</evidence>
<protein>
    <submittedName>
        <fullName evidence="1">Uncharacterized protein</fullName>
    </submittedName>
</protein>
<evidence type="ECO:0000313" key="1">
    <source>
        <dbReference type="EMBL" id="RRT83308.1"/>
    </source>
</evidence>
<proteinExistence type="predicted"/>
<accession>A0A427B497</accession>
<dbReference type="EMBL" id="AMZH03000518">
    <property type="protein sequence ID" value="RRT83308.1"/>
    <property type="molecule type" value="Genomic_DNA"/>
</dbReference>
<reference evidence="1 2" key="1">
    <citation type="journal article" date="2014" name="Agronomy (Basel)">
        <title>A Draft Genome Sequence for Ensete ventricosum, the Drought-Tolerant Tree Against Hunger.</title>
        <authorList>
            <person name="Harrison J."/>
            <person name="Moore K.A."/>
            <person name="Paszkiewicz K."/>
            <person name="Jones T."/>
            <person name="Grant M."/>
            <person name="Ambacheew D."/>
            <person name="Muzemil S."/>
            <person name="Studholme D.J."/>
        </authorList>
    </citation>
    <scope>NUCLEOTIDE SEQUENCE [LARGE SCALE GENOMIC DNA]</scope>
</reference>
<feature type="non-terminal residue" evidence="1">
    <location>
        <position position="1"/>
    </location>
</feature>
<name>A0A427B497_ENSVE</name>
<sequence>PKGDGLDITRDDLSKALMKLNLHVLAGKAIILENVHTIISLLIKLISYPHLMVRSNPFFELFQLLLMIEKELFVRRLSDAVKHGLDGSLIHKLIEKTCATWFAI</sequence>
<gene>
    <name evidence="1" type="ORF">B296_00005031</name>
</gene>
<organism evidence="1 2">
    <name type="scientific">Ensete ventricosum</name>
    <name type="common">Abyssinian banana</name>
    <name type="synonym">Musa ensete</name>
    <dbReference type="NCBI Taxonomy" id="4639"/>
    <lineage>
        <taxon>Eukaryota</taxon>
        <taxon>Viridiplantae</taxon>
        <taxon>Streptophyta</taxon>
        <taxon>Embryophyta</taxon>
        <taxon>Tracheophyta</taxon>
        <taxon>Spermatophyta</taxon>
        <taxon>Magnoliopsida</taxon>
        <taxon>Liliopsida</taxon>
        <taxon>Zingiberales</taxon>
        <taxon>Musaceae</taxon>
        <taxon>Ensete</taxon>
    </lineage>
</organism>
<dbReference type="Proteomes" id="UP000287651">
    <property type="component" value="Unassembled WGS sequence"/>
</dbReference>
<comment type="caution">
    <text evidence="1">The sequence shown here is derived from an EMBL/GenBank/DDBJ whole genome shotgun (WGS) entry which is preliminary data.</text>
</comment>
<dbReference type="AlphaFoldDB" id="A0A427B497"/>